<geneLocation type="plasmid" evidence="4 5">
    <name>pE33L466</name>
</geneLocation>
<feature type="transmembrane region" description="Helical" evidence="2">
    <location>
        <begin position="50"/>
        <end position="72"/>
    </location>
</feature>
<feature type="domain" description="VTT" evidence="3">
    <location>
        <begin position="30"/>
        <end position="156"/>
    </location>
</feature>
<dbReference type="EMBL" id="CP000040">
    <property type="protein sequence ID" value="AAY60332.1"/>
    <property type="molecule type" value="Genomic_DNA"/>
</dbReference>
<dbReference type="PANTHER" id="PTHR42709:SF9">
    <property type="entry name" value="ALKALINE PHOSPHATASE LIKE PROTEIN"/>
    <property type="match status" value="1"/>
</dbReference>
<gene>
    <name evidence="4" type="ordered locus">pE33L466_0174</name>
</gene>
<organism evidence="4 5">
    <name type="scientific">Bacillus cereus (strain ZK / E33L)</name>
    <dbReference type="NCBI Taxonomy" id="288681"/>
    <lineage>
        <taxon>Bacteria</taxon>
        <taxon>Bacillati</taxon>
        <taxon>Bacillota</taxon>
        <taxon>Bacilli</taxon>
        <taxon>Bacillales</taxon>
        <taxon>Bacillaceae</taxon>
        <taxon>Bacillus</taxon>
        <taxon>Bacillus cereus group</taxon>
    </lineage>
</organism>
<comment type="similarity">
    <text evidence="1">Belongs to the DedA family.</text>
</comment>
<feature type="transmembrane region" description="Helical" evidence="2">
    <location>
        <begin position="172"/>
        <end position="191"/>
    </location>
</feature>
<dbReference type="PANTHER" id="PTHR42709">
    <property type="entry name" value="ALKALINE PHOSPHATASE LIKE PROTEIN"/>
    <property type="match status" value="1"/>
</dbReference>
<dbReference type="AlphaFoldDB" id="Q4V1S5"/>
<protein>
    <submittedName>
        <fullName evidence="4">Alkaline phosphatase, DedA family</fullName>
    </submittedName>
</protein>
<feature type="transmembrane region" description="Helical" evidence="2">
    <location>
        <begin position="136"/>
        <end position="156"/>
    </location>
</feature>
<evidence type="ECO:0000313" key="5">
    <source>
        <dbReference type="Proteomes" id="UP000002612"/>
    </source>
</evidence>
<dbReference type="PATRIC" id="fig|288681.22.peg.5640"/>
<proteinExistence type="inferred from homology"/>
<accession>Q4V1S5</accession>
<feature type="transmembrane region" description="Helical" evidence="2">
    <location>
        <begin position="12"/>
        <end position="30"/>
    </location>
</feature>
<evidence type="ECO:0000256" key="1">
    <source>
        <dbReference type="ARBA" id="ARBA00010792"/>
    </source>
</evidence>
<dbReference type="InterPro" id="IPR051311">
    <property type="entry name" value="DedA_domain"/>
</dbReference>
<keyword evidence="4" id="KW-0614">Plasmid</keyword>
<keyword evidence="2" id="KW-1133">Transmembrane helix</keyword>
<sequence length="206" mass="23168">MEQQIGELIVHYGYFGIIIALVGGIVGLPIPDEFLLTFVGYNVSKGTMSGLFAFLSGVAGAILGITLSYLLGLKLGLPILNKYGPKIYIKEQHIEKTHILFEKYGPFLLMIGYFIPGVRHLTAYFAGMSNLTFWRFCLYAYSGAVIWVSIFIGLGWKLSDKWNFVEYSLHHYGIRILTITAAVIFIVWLYVKNKKTPAKKKESLAK</sequence>
<evidence type="ECO:0000313" key="4">
    <source>
        <dbReference type="EMBL" id="AAY60332.1"/>
    </source>
</evidence>
<reference evidence="5" key="1">
    <citation type="journal article" date="2006" name="J. Bacteriol.">
        <title>Pathogenomic sequence analysis of Bacillus cereus and Bacillus thuringiensis isolates closely related to Bacillus anthracis.</title>
        <authorList>
            <person name="Han C.S."/>
            <person name="Xie G."/>
            <person name="Challacombe J.F."/>
            <person name="Altherr M.R."/>
            <person name="Bhotika S.S."/>
            <person name="Brown N."/>
            <person name="Bruce D."/>
            <person name="Campbell C.S."/>
            <person name="Campbell M.L."/>
            <person name="Chen J."/>
            <person name="Chertkov O."/>
            <person name="Cleland C."/>
            <person name="Dimitrijevic M."/>
            <person name="Doggett N.A."/>
            <person name="Fawcett J.J."/>
            <person name="Glavina T."/>
            <person name="Goodwin L.A."/>
            <person name="Green L.D."/>
            <person name="Hill K.K."/>
            <person name="Hitchcock P."/>
            <person name="Jackson P.J."/>
            <person name="Keim P."/>
            <person name="Kewalramani A.R."/>
            <person name="Longmire J."/>
            <person name="Lucas S."/>
            <person name="Malfatti S."/>
            <person name="McMurry K."/>
            <person name="Meincke L.J."/>
            <person name="Misra M."/>
            <person name="Moseman B.L."/>
            <person name="Mundt M."/>
            <person name="Munk A.C."/>
            <person name="Okinaka R.T."/>
            <person name="Parson-Quintana B."/>
            <person name="Reilly L.P."/>
            <person name="Richardson P."/>
            <person name="Robinson D.L."/>
            <person name="Rubin E."/>
            <person name="Saunders E."/>
            <person name="Tapia R."/>
            <person name="Tesmer J.G."/>
            <person name="Thayer N."/>
            <person name="Thompson L.S."/>
            <person name="Tice H."/>
            <person name="Ticknor L.O."/>
            <person name="Wills P.L."/>
            <person name="Brettin T.S."/>
            <person name="Gilna P."/>
        </authorList>
    </citation>
    <scope>NUCLEOTIDE SEQUENCE [LARGE SCALE GENOMIC DNA]</scope>
    <source>
        <strain evidence="5">ZK / E33L</strain>
        <plasmid evidence="5">pE33L466</plasmid>
    </source>
</reference>
<keyword evidence="2" id="KW-0812">Transmembrane</keyword>
<dbReference type="Proteomes" id="UP000002612">
    <property type="component" value="Plasmid pE33L466"/>
</dbReference>
<dbReference type="Pfam" id="PF09335">
    <property type="entry name" value="VTT_dom"/>
    <property type="match status" value="1"/>
</dbReference>
<evidence type="ECO:0000256" key="2">
    <source>
        <dbReference type="SAM" id="Phobius"/>
    </source>
</evidence>
<dbReference type="InterPro" id="IPR032816">
    <property type="entry name" value="VTT_dom"/>
</dbReference>
<dbReference type="RefSeq" id="WP_000437672.1">
    <property type="nucleotide sequence ID" value="NC_007103.1"/>
</dbReference>
<name>Q4V1S5_BACCZ</name>
<dbReference type="GO" id="GO:0005886">
    <property type="term" value="C:plasma membrane"/>
    <property type="evidence" value="ECO:0007669"/>
    <property type="project" value="TreeGrafter"/>
</dbReference>
<evidence type="ECO:0000259" key="3">
    <source>
        <dbReference type="Pfam" id="PF09335"/>
    </source>
</evidence>
<keyword evidence="2" id="KW-0472">Membrane</keyword>
<dbReference type="KEGG" id="bcz:pE33L466_0174"/>